<dbReference type="AlphaFoldDB" id="F7NK86"/>
<name>F7NK86_9FIRM</name>
<proteinExistence type="predicted"/>
<dbReference type="EMBL" id="AFGF01000107">
    <property type="protein sequence ID" value="EGO63527.1"/>
    <property type="molecule type" value="Genomic_DNA"/>
</dbReference>
<organism evidence="1 2">
    <name type="scientific">Acetonema longum DSM 6540</name>
    <dbReference type="NCBI Taxonomy" id="1009370"/>
    <lineage>
        <taxon>Bacteria</taxon>
        <taxon>Bacillati</taxon>
        <taxon>Bacillota</taxon>
        <taxon>Negativicutes</taxon>
        <taxon>Acetonemataceae</taxon>
        <taxon>Acetonema</taxon>
    </lineage>
</organism>
<keyword evidence="2" id="KW-1185">Reference proteome</keyword>
<evidence type="ECO:0000313" key="2">
    <source>
        <dbReference type="Proteomes" id="UP000003240"/>
    </source>
</evidence>
<reference evidence="1 2" key="1">
    <citation type="journal article" date="2011" name="EMBO J.">
        <title>Structural diversity of bacterial flagellar motors.</title>
        <authorList>
            <person name="Chen S."/>
            <person name="Beeby M."/>
            <person name="Murphy G.E."/>
            <person name="Leadbetter J.R."/>
            <person name="Hendrixson D.R."/>
            <person name="Briegel A."/>
            <person name="Li Z."/>
            <person name="Shi J."/>
            <person name="Tocheva E.I."/>
            <person name="Muller A."/>
            <person name="Dobro M.J."/>
            <person name="Jensen G.J."/>
        </authorList>
    </citation>
    <scope>NUCLEOTIDE SEQUENCE [LARGE SCALE GENOMIC DNA]</scope>
    <source>
        <strain evidence="1 2">DSM 6540</strain>
    </source>
</reference>
<dbReference type="RefSeq" id="WP_004096130.1">
    <property type="nucleotide sequence ID" value="NZ_AFGF01000107.1"/>
</dbReference>
<comment type="caution">
    <text evidence="1">The sequence shown here is derived from an EMBL/GenBank/DDBJ whole genome shotgun (WGS) entry which is preliminary data.</text>
</comment>
<protein>
    <submittedName>
        <fullName evidence="1">Uncharacterized protein</fullName>
    </submittedName>
</protein>
<dbReference type="Proteomes" id="UP000003240">
    <property type="component" value="Unassembled WGS sequence"/>
</dbReference>
<gene>
    <name evidence="1" type="ORF">ALO_12496</name>
</gene>
<sequence length="56" mass="6304">MAKISESMKGTTVKQRANAAFNEENDLFCEYREAPKDDLALPGIRKTIKMVQKSLS</sequence>
<dbReference type="STRING" id="1009370.ALO_12496"/>
<accession>F7NK86</accession>
<evidence type="ECO:0000313" key="1">
    <source>
        <dbReference type="EMBL" id="EGO63527.1"/>
    </source>
</evidence>